<evidence type="ECO:0000256" key="1">
    <source>
        <dbReference type="SAM" id="MobiDB-lite"/>
    </source>
</evidence>
<feature type="region of interest" description="Disordered" evidence="1">
    <location>
        <begin position="265"/>
        <end position="326"/>
    </location>
</feature>
<reference evidence="2 3" key="2">
    <citation type="submission" date="2018-11" db="EMBL/GenBank/DDBJ databases">
        <authorList>
            <consortium name="Pathogen Informatics"/>
        </authorList>
    </citation>
    <scope>NUCLEOTIDE SEQUENCE [LARGE SCALE GENOMIC DNA]</scope>
    <source>
        <strain evidence="2 3">Egypt</strain>
    </source>
</reference>
<feature type="compositionally biased region" description="Polar residues" evidence="1">
    <location>
        <begin position="189"/>
        <end position="202"/>
    </location>
</feature>
<dbReference type="EMBL" id="UZAN01044070">
    <property type="protein sequence ID" value="VDP79964.1"/>
    <property type="molecule type" value="Genomic_DNA"/>
</dbReference>
<feature type="region of interest" description="Disordered" evidence="1">
    <location>
        <begin position="101"/>
        <end position="120"/>
    </location>
</feature>
<feature type="compositionally biased region" description="Low complexity" evidence="1">
    <location>
        <begin position="275"/>
        <end position="285"/>
    </location>
</feature>
<feature type="compositionally biased region" description="Polar residues" evidence="1">
    <location>
        <begin position="41"/>
        <end position="62"/>
    </location>
</feature>
<dbReference type="OrthoDB" id="6288309at2759"/>
<feature type="region of interest" description="Disordered" evidence="1">
    <location>
        <begin position="1"/>
        <end position="65"/>
    </location>
</feature>
<proteinExistence type="predicted"/>
<dbReference type="WBParaSite" id="ECPE_0000703901-mRNA-1">
    <property type="protein sequence ID" value="ECPE_0000703901-mRNA-1"/>
    <property type="gene ID" value="ECPE_0000703901"/>
</dbReference>
<accession>A0A183AJ90</accession>
<gene>
    <name evidence="2" type="ORF">ECPE_LOCUS7025</name>
</gene>
<organism evidence="4">
    <name type="scientific">Echinostoma caproni</name>
    <dbReference type="NCBI Taxonomy" id="27848"/>
    <lineage>
        <taxon>Eukaryota</taxon>
        <taxon>Metazoa</taxon>
        <taxon>Spiralia</taxon>
        <taxon>Lophotrochozoa</taxon>
        <taxon>Platyhelminthes</taxon>
        <taxon>Trematoda</taxon>
        <taxon>Digenea</taxon>
        <taxon>Plagiorchiida</taxon>
        <taxon>Echinostomata</taxon>
        <taxon>Echinostomatoidea</taxon>
        <taxon>Echinostomatidae</taxon>
        <taxon>Echinostoma</taxon>
    </lineage>
</organism>
<keyword evidence="3" id="KW-1185">Reference proteome</keyword>
<reference evidence="4" key="1">
    <citation type="submission" date="2016-06" db="UniProtKB">
        <authorList>
            <consortium name="WormBaseParasite"/>
        </authorList>
    </citation>
    <scope>IDENTIFICATION</scope>
</reference>
<feature type="region of interest" description="Disordered" evidence="1">
    <location>
        <begin position="160"/>
        <end position="204"/>
    </location>
</feature>
<dbReference type="Proteomes" id="UP000272942">
    <property type="component" value="Unassembled WGS sequence"/>
</dbReference>
<sequence length="434" mass="46458">MDRSLRGTRGIPLAIPSSNPSSGTNTPRRKPILAPLRRSYSKTGDPNIPWTSSKTTVRSSASPDARLDSKRILCRSIDSELSEVTSIRSAASHRRAMRLFEEAERKRRQGDSLQSDEDRIRRSLQEPLRVSVTEANCAVPVLDPVVVPALPVQRSTLAKATAQRRTTSGSSMIGASLSGPPTNVDHKPITTSTALDNSSIRSTPGAKYNPYTGASFRENPDYADLVIGHAAGCSPSSTTHVPSAPLEVIRTGSNQLHGLHERRPLRGLFDPTPIQPQQPISPQSSNLTLGSKHIGPDAPTKPSRTNVTTTDTSASVVPAPSDSGEEHQMLGASVVGIGLTDAIASVPPLEKANISTIEPEAQVSTVFRQRILQKKNKELQKLRKGATNSEAGESHPNESGPAKTSAVKSDVNHRHFPVCKLCDPDSHSNGSVPL</sequence>
<evidence type="ECO:0000313" key="4">
    <source>
        <dbReference type="WBParaSite" id="ECPE_0000703901-mRNA-1"/>
    </source>
</evidence>
<feature type="compositionally biased region" description="Polar residues" evidence="1">
    <location>
        <begin position="160"/>
        <end position="173"/>
    </location>
</feature>
<feature type="region of interest" description="Disordered" evidence="1">
    <location>
        <begin position="380"/>
        <end position="410"/>
    </location>
</feature>
<dbReference type="AlphaFoldDB" id="A0A183AJ90"/>
<name>A0A183AJ90_9TREM</name>
<feature type="compositionally biased region" description="Polar residues" evidence="1">
    <location>
        <begin position="302"/>
        <end position="315"/>
    </location>
</feature>
<evidence type="ECO:0000313" key="3">
    <source>
        <dbReference type="Proteomes" id="UP000272942"/>
    </source>
</evidence>
<evidence type="ECO:0000313" key="2">
    <source>
        <dbReference type="EMBL" id="VDP79964.1"/>
    </source>
</evidence>
<protein>
    <submittedName>
        <fullName evidence="4">LIM zinc-binding domain-containing protein</fullName>
    </submittedName>
</protein>
<feature type="compositionally biased region" description="Low complexity" evidence="1">
    <location>
        <begin position="16"/>
        <end position="26"/>
    </location>
</feature>